<evidence type="ECO:0000313" key="3">
    <source>
        <dbReference type="Proteomes" id="UP000477311"/>
    </source>
</evidence>
<dbReference type="EMBL" id="JAAKYA010000082">
    <property type="protein sequence ID" value="NGO40245.1"/>
    <property type="molecule type" value="Genomic_DNA"/>
</dbReference>
<keyword evidence="3" id="KW-1185">Reference proteome</keyword>
<dbReference type="SMART" id="SM00464">
    <property type="entry name" value="LON"/>
    <property type="match status" value="1"/>
</dbReference>
<dbReference type="RefSeq" id="WP_165108631.1">
    <property type="nucleotide sequence ID" value="NZ_JAAKYA010000082.1"/>
</dbReference>
<dbReference type="Gene3D" id="1.20.58.1480">
    <property type="match status" value="1"/>
</dbReference>
<evidence type="ECO:0000313" key="2">
    <source>
        <dbReference type="EMBL" id="NGO40245.1"/>
    </source>
</evidence>
<dbReference type="Gene3D" id="2.30.130.40">
    <property type="entry name" value="LON domain-like"/>
    <property type="match status" value="1"/>
</dbReference>
<sequence>MIVPCEVPVMTLPAATLFPQSLLPLYVFEPRHRRMLIDVLESHRMLVVAMQKPSCQRETPHEVAGLGLVRMAVQHSDGTAHVVLQGLIRVSLTPALRYKPYRVHRITPLCTIPAPPNHCQPLLQELRDLVQRRIELGLPFPPPPTLMDAENVVSLVPCPDAMAAILRDTLDLKDPDVVADLISAILVGPATVRQQLLECVRTSDRLALLVAHLKTELARHGDPSPGSP</sequence>
<gene>
    <name evidence="2" type="ORF">G4L39_12695</name>
</gene>
<dbReference type="AlphaFoldDB" id="A0A6M1RUD3"/>
<dbReference type="PROSITE" id="PS51787">
    <property type="entry name" value="LON_N"/>
    <property type="match status" value="1"/>
</dbReference>
<accession>A0A6M1RUD3</accession>
<dbReference type="SUPFAM" id="SSF88697">
    <property type="entry name" value="PUA domain-like"/>
    <property type="match status" value="1"/>
</dbReference>
<proteinExistence type="predicted"/>
<feature type="domain" description="Lon N-terminal" evidence="1">
    <location>
        <begin position="7"/>
        <end position="217"/>
    </location>
</feature>
<protein>
    <recommendedName>
        <fullName evidence="1">Lon N-terminal domain-containing protein</fullName>
    </recommendedName>
</protein>
<organism evidence="2 3">
    <name type="scientific">Limisphaera ngatamarikiensis</name>
    <dbReference type="NCBI Taxonomy" id="1324935"/>
    <lineage>
        <taxon>Bacteria</taxon>
        <taxon>Pseudomonadati</taxon>
        <taxon>Verrucomicrobiota</taxon>
        <taxon>Verrucomicrobiia</taxon>
        <taxon>Limisphaerales</taxon>
        <taxon>Limisphaeraceae</taxon>
        <taxon>Limisphaera</taxon>
    </lineage>
</organism>
<dbReference type="Proteomes" id="UP000477311">
    <property type="component" value="Unassembled WGS sequence"/>
</dbReference>
<evidence type="ECO:0000259" key="1">
    <source>
        <dbReference type="PROSITE" id="PS51787"/>
    </source>
</evidence>
<dbReference type="InterPro" id="IPR003111">
    <property type="entry name" value="Lon_prtase_N"/>
</dbReference>
<reference evidence="2 3" key="1">
    <citation type="submission" date="2020-02" db="EMBL/GenBank/DDBJ databases">
        <title>Draft genome sequence of Limisphaera ngatamarikiensis NGM72.4T, a thermophilic Verrucomicrobia grouped in subdivision 3.</title>
        <authorList>
            <person name="Carere C.R."/>
            <person name="Steen J."/>
            <person name="Hugenholtz P."/>
            <person name="Stott M.B."/>
        </authorList>
    </citation>
    <scope>NUCLEOTIDE SEQUENCE [LARGE SCALE GENOMIC DNA]</scope>
    <source>
        <strain evidence="2 3">NGM72.4</strain>
    </source>
</reference>
<dbReference type="Pfam" id="PF02190">
    <property type="entry name" value="LON_substr_bdg"/>
    <property type="match status" value="1"/>
</dbReference>
<comment type="caution">
    <text evidence="2">The sequence shown here is derived from an EMBL/GenBank/DDBJ whole genome shotgun (WGS) entry which is preliminary data.</text>
</comment>
<dbReference type="InterPro" id="IPR015947">
    <property type="entry name" value="PUA-like_sf"/>
</dbReference>
<dbReference type="InterPro" id="IPR046336">
    <property type="entry name" value="Lon_prtase_N_sf"/>
</dbReference>
<name>A0A6M1RUD3_9BACT</name>